<sequence>MDTRLTGPAIETAGLVKAFGAHRALDGLDMVVPAGTVYGLLGPNGAGKSTAVKVLATLLAPSSGTARVFGHDVTREPDAVRSRLSVTGQYASLDDVLTGQENLVMLARLFGYGKKGATQRAARLLEAFQLTDAGGRQVMTYSGGMRRRLDIAASVIQSPDLLILDEPTTGLDPRSRGDVWEIVRGIVAEGATVLLTTQYLEEADQLADRVAVIDRGRMVAEGTPGELKASAGSGTIHVRLTDAQGCDAAEAVIARTLSTPVRSKSDPLVLTALVAAEGAEKQAAAVLAELAEAGIAVDNFTLGRPSLDEVFLALTDRNEGQEVAR</sequence>
<gene>
    <name evidence="11" type="ORF">SAMN05661093_00198</name>
</gene>
<evidence type="ECO:0000256" key="2">
    <source>
        <dbReference type="ARBA" id="ARBA00022448"/>
    </source>
</evidence>
<dbReference type="InterPro" id="IPR003439">
    <property type="entry name" value="ABC_transporter-like_ATP-bd"/>
</dbReference>
<dbReference type="Pfam" id="PF13732">
    <property type="entry name" value="DrrA1-3_C"/>
    <property type="match status" value="1"/>
</dbReference>
<keyword evidence="12" id="KW-1185">Reference proteome</keyword>
<dbReference type="InterPro" id="IPR005894">
    <property type="entry name" value="DrrA"/>
</dbReference>
<protein>
    <submittedName>
        <fullName evidence="11">ABC-2 type transport system ATP-binding protein</fullName>
    </submittedName>
</protein>
<feature type="domain" description="ABC transporter" evidence="10">
    <location>
        <begin position="10"/>
        <end position="240"/>
    </location>
</feature>
<dbReference type="InterPro" id="IPR025302">
    <property type="entry name" value="DrrA1/2-like_C"/>
</dbReference>
<evidence type="ECO:0000256" key="4">
    <source>
        <dbReference type="ARBA" id="ARBA00022741"/>
    </source>
</evidence>
<evidence type="ECO:0000256" key="6">
    <source>
        <dbReference type="ARBA" id="ARBA00022967"/>
    </source>
</evidence>
<dbReference type="GO" id="GO:0005886">
    <property type="term" value="C:plasma membrane"/>
    <property type="evidence" value="ECO:0007669"/>
    <property type="project" value="UniProtKB-SubCell"/>
</dbReference>
<comment type="subcellular location">
    <subcellularLocation>
        <location evidence="1">Cell membrane</location>
        <topology evidence="1">Peripheral membrane protein</topology>
        <orientation evidence="1">Cytoplasmic side</orientation>
    </subcellularLocation>
</comment>
<keyword evidence="2" id="KW-0813">Transport</keyword>
<dbReference type="InterPro" id="IPR027417">
    <property type="entry name" value="P-loop_NTPase"/>
</dbReference>
<dbReference type="FunFam" id="3.40.50.300:FF:000589">
    <property type="entry name" value="ABC transporter, ATP-binding subunit"/>
    <property type="match status" value="1"/>
</dbReference>
<evidence type="ECO:0000256" key="8">
    <source>
        <dbReference type="ARBA" id="ARBA00023251"/>
    </source>
</evidence>
<dbReference type="GO" id="GO:0005524">
    <property type="term" value="F:ATP binding"/>
    <property type="evidence" value="ECO:0007669"/>
    <property type="project" value="UniProtKB-KW"/>
</dbReference>
<keyword evidence="5 11" id="KW-0067">ATP-binding</keyword>
<dbReference type="PANTHER" id="PTHR42711:SF19">
    <property type="entry name" value="DOXORUBICIN RESISTANCE ATP-BINDING PROTEIN DRRA"/>
    <property type="match status" value="1"/>
</dbReference>
<dbReference type="GO" id="GO:0043215">
    <property type="term" value="P:daunorubicin transport"/>
    <property type="evidence" value="ECO:0007669"/>
    <property type="project" value="InterPro"/>
</dbReference>
<dbReference type="AlphaFoldDB" id="A0A1Y5WST7"/>
<proteinExistence type="inferred from homology"/>
<dbReference type="InterPro" id="IPR003593">
    <property type="entry name" value="AAA+_ATPase"/>
</dbReference>
<keyword evidence="7" id="KW-0472">Membrane</keyword>
<evidence type="ECO:0000256" key="7">
    <source>
        <dbReference type="ARBA" id="ARBA00023136"/>
    </source>
</evidence>
<evidence type="ECO:0000313" key="12">
    <source>
        <dbReference type="Proteomes" id="UP000192674"/>
    </source>
</evidence>
<dbReference type="Pfam" id="PF00005">
    <property type="entry name" value="ABC_tran"/>
    <property type="match status" value="1"/>
</dbReference>
<organism evidence="11 12">
    <name type="scientific">Kibdelosporangium aridum</name>
    <dbReference type="NCBI Taxonomy" id="2030"/>
    <lineage>
        <taxon>Bacteria</taxon>
        <taxon>Bacillati</taxon>
        <taxon>Actinomycetota</taxon>
        <taxon>Actinomycetes</taxon>
        <taxon>Pseudonocardiales</taxon>
        <taxon>Pseudonocardiaceae</taxon>
        <taxon>Kibdelosporangium</taxon>
    </lineage>
</organism>
<dbReference type="RefSeq" id="WP_084424168.1">
    <property type="nucleotide sequence ID" value="NZ_FWXV01000001.1"/>
</dbReference>
<dbReference type="Proteomes" id="UP000192674">
    <property type="component" value="Unassembled WGS sequence"/>
</dbReference>
<keyword evidence="3" id="KW-1003">Cell membrane</keyword>
<keyword evidence="6" id="KW-1278">Translocase</keyword>
<keyword evidence="8" id="KW-0046">Antibiotic resistance</keyword>
<reference evidence="11 12" key="1">
    <citation type="submission" date="2017-04" db="EMBL/GenBank/DDBJ databases">
        <authorList>
            <person name="Afonso C.L."/>
            <person name="Miller P.J."/>
            <person name="Scott M.A."/>
            <person name="Spackman E."/>
            <person name="Goraichik I."/>
            <person name="Dimitrov K.M."/>
            <person name="Suarez D.L."/>
            <person name="Swayne D.E."/>
        </authorList>
    </citation>
    <scope>NUCLEOTIDE SEQUENCE [LARGE SCALE GENOMIC DNA]</scope>
    <source>
        <strain evidence="11 12">DSM 43828</strain>
    </source>
</reference>
<dbReference type="GO" id="GO:0046677">
    <property type="term" value="P:response to antibiotic"/>
    <property type="evidence" value="ECO:0007669"/>
    <property type="project" value="UniProtKB-KW"/>
</dbReference>
<dbReference type="SUPFAM" id="SSF52540">
    <property type="entry name" value="P-loop containing nucleoside triphosphate hydrolases"/>
    <property type="match status" value="1"/>
</dbReference>
<comment type="similarity">
    <text evidence="9">Belongs to the ABC transporter superfamily. Drug exporter-1 (DrugE1) (TC 3.A.1.105) family.</text>
</comment>
<dbReference type="Gene3D" id="3.40.50.300">
    <property type="entry name" value="P-loop containing nucleotide triphosphate hydrolases"/>
    <property type="match status" value="1"/>
</dbReference>
<evidence type="ECO:0000313" key="11">
    <source>
        <dbReference type="EMBL" id="SMC49336.1"/>
    </source>
</evidence>
<dbReference type="PROSITE" id="PS50893">
    <property type="entry name" value="ABC_TRANSPORTER_2"/>
    <property type="match status" value="1"/>
</dbReference>
<evidence type="ECO:0000256" key="3">
    <source>
        <dbReference type="ARBA" id="ARBA00022475"/>
    </source>
</evidence>
<dbReference type="PANTHER" id="PTHR42711">
    <property type="entry name" value="ABC TRANSPORTER ATP-BINDING PROTEIN"/>
    <property type="match status" value="1"/>
</dbReference>
<dbReference type="GO" id="GO:1900753">
    <property type="term" value="P:doxorubicin transport"/>
    <property type="evidence" value="ECO:0007669"/>
    <property type="project" value="InterPro"/>
</dbReference>
<keyword evidence="4" id="KW-0547">Nucleotide-binding</keyword>
<evidence type="ECO:0000259" key="10">
    <source>
        <dbReference type="PROSITE" id="PS50893"/>
    </source>
</evidence>
<evidence type="ECO:0000256" key="9">
    <source>
        <dbReference type="ARBA" id="ARBA00049985"/>
    </source>
</evidence>
<name>A0A1Y5WST7_KIBAR</name>
<dbReference type="InterPro" id="IPR050763">
    <property type="entry name" value="ABC_transporter_ATP-binding"/>
</dbReference>
<evidence type="ECO:0000256" key="1">
    <source>
        <dbReference type="ARBA" id="ARBA00004413"/>
    </source>
</evidence>
<dbReference type="InterPro" id="IPR017871">
    <property type="entry name" value="ABC_transporter-like_CS"/>
</dbReference>
<dbReference type="SMART" id="SM00382">
    <property type="entry name" value="AAA"/>
    <property type="match status" value="1"/>
</dbReference>
<dbReference type="NCBIfam" id="TIGR01188">
    <property type="entry name" value="drrA"/>
    <property type="match status" value="1"/>
</dbReference>
<dbReference type="PROSITE" id="PS00211">
    <property type="entry name" value="ABC_TRANSPORTER_1"/>
    <property type="match status" value="1"/>
</dbReference>
<dbReference type="EMBL" id="FWXV01000001">
    <property type="protein sequence ID" value="SMC49336.1"/>
    <property type="molecule type" value="Genomic_DNA"/>
</dbReference>
<dbReference type="OrthoDB" id="9804819at2"/>
<dbReference type="GO" id="GO:0016887">
    <property type="term" value="F:ATP hydrolysis activity"/>
    <property type="evidence" value="ECO:0007669"/>
    <property type="project" value="InterPro"/>
</dbReference>
<evidence type="ECO:0000256" key="5">
    <source>
        <dbReference type="ARBA" id="ARBA00022840"/>
    </source>
</evidence>
<accession>A0A1Y5WST7</accession>